<dbReference type="PANTHER" id="PTHR11267:SF165">
    <property type="entry name" value="T-BOX TRANSCRIPTION FACTOR TBX-35"/>
    <property type="match status" value="1"/>
</dbReference>
<evidence type="ECO:0000256" key="6">
    <source>
        <dbReference type="SAM" id="MobiDB-lite"/>
    </source>
</evidence>
<feature type="compositionally biased region" description="Polar residues" evidence="6">
    <location>
        <begin position="418"/>
        <end position="430"/>
    </location>
</feature>
<dbReference type="OrthoDB" id="10639893at2759"/>
<accession>G0PBE7</accession>
<evidence type="ECO:0000256" key="5">
    <source>
        <dbReference type="PROSITE-ProRule" id="PRU00201"/>
    </source>
</evidence>
<keyword evidence="9" id="KW-1185">Reference proteome</keyword>
<evidence type="ECO:0000256" key="4">
    <source>
        <dbReference type="ARBA" id="ARBA00023242"/>
    </source>
</evidence>
<evidence type="ECO:0000256" key="2">
    <source>
        <dbReference type="ARBA" id="ARBA00023125"/>
    </source>
</evidence>
<feature type="region of interest" description="Disordered" evidence="6">
    <location>
        <begin position="401"/>
        <end position="430"/>
    </location>
</feature>
<organism evidence="9">
    <name type="scientific">Caenorhabditis brenneri</name>
    <name type="common">Nematode worm</name>
    <dbReference type="NCBI Taxonomy" id="135651"/>
    <lineage>
        <taxon>Eukaryota</taxon>
        <taxon>Metazoa</taxon>
        <taxon>Ecdysozoa</taxon>
        <taxon>Nematoda</taxon>
        <taxon>Chromadorea</taxon>
        <taxon>Rhabditida</taxon>
        <taxon>Rhabditina</taxon>
        <taxon>Rhabditomorpha</taxon>
        <taxon>Rhabditoidea</taxon>
        <taxon>Rhabditidae</taxon>
        <taxon>Peloderinae</taxon>
        <taxon>Caenorhabditis</taxon>
    </lineage>
</organism>
<dbReference type="GO" id="GO:0005634">
    <property type="term" value="C:nucleus"/>
    <property type="evidence" value="ECO:0007669"/>
    <property type="project" value="UniProtKB-SubCell"/>
</dbReference>
<sequence>MSSLPTNSIPSPFGVSIRNEEDFKSFAPDMNEQRISPQGRMMSPIPHFEFTGLDPNSFYKLNLRFDRILDVKYRFDGNDFVDSGSRLSTPSSSATVDYYQKPQIGKIFMDFGAKFDLLMSNKQDGLKEQAVYLESLCKYQTVLIVTKVAEGALGDFIPIEPPKEFTFDILQFITVTQYHKKSVRQLKTSLHAMNAGKMKTQTKKKERKTSISIPKTPSPKAPHWYPSIGDGQVKYTTYTWTKDHFRIETPVDPNCSIFDDYNLPQTSNSSQSPVPQNDQNSLVTPPSCSTPSTPNIHTPDKPSAFSNMNPTLGNVPVPTAMNNPTGVIIPNQNTYMNSHQMNSMNPAPYGSMNISIPNFLNTSMQPNMDPILNSQMPLPNQFFNGNSQHQYQMNPVQQWPQYFMQPPTQPSHPGYPGHQSNPMNYYPYNN</sequence>
<dbReference type="AlphaFoldDB" id="G0PBE7"/>
<keyword evidence="4 5" id="KW-0539">Nucleus</keyword>
<evidence type="ECO:0000313" key="8">
    <source>
        <dbReference type="EMBL" id="EGT50445.1"/>
    </source>
</evidence>
<keyword evidence="2 5" id="KW-0238">DNA-binding</keyword>
<feature type="compositionally biased region" description="Low complexity" evidence="6">
    <location>
        <begin position="284"/>
        <end position="294"/>
    </location>
</feature>
<name>G0PBE7_CAEBE</name>
<protein>
    <recommendedName>
        <fullName evidence="7">T-box domain-containing protein</fullName>
    </recommendedName>
</protein>
<feature type="compositionally biased region" description="Polar residues" evidence="6">
    <location>
        <begin position="263"/>
        <end position="283"/>
    </location>
</feature>
<dbReference type="CDD" id="cd00182">
    <property type="entry name" value="T-box"/>
    <property type="match status" value="1"/>
</dbReference>
<feature type="region of interest" description="Disordered" evidence="6">
    <location>
        <begin position="196"/>
        <end position="226"/>
    </location>
</feature>
<dbReference type="InterPro" id="IPR008967">
    <property type="entry name" value="p53-like_TF_DNA-bd_sf"/>
</dbReference>
<reference evidence="9" key="1">
    <citation type="submission" date="2011-07" db="EMBL/GenBank/DDBJ databases">
        <authorList>
            <consortium name="Caenorhabditis brenneri Sequencing and Analysis Consortium"/>
            <person name="Wilson R.K."/>
        </authorList>
    </citation>
    <scope>NUCLEOTIDE SEQUENCE [LARGE SCALE GENOMIC DNA]</scope>
    <source>
        <strain evidence="9">PB2801</strain>
    </source>
</reference>
<evidence type="ECO:0000256" key="3">
    <source>
        <dbReference type="ARBA" id="ARBA00023163"/>
    </source>
</evidence>
<comment type="subcellular location">
    <subcellularLocation>
        <location evidence="5">Nucleus</location>
    </subcellularLocation>
</comment>
<dbReference type="InterPro" id="IPR046360">
    <property type="entry name" value="T-box_DNA-bd"/>
</dbReference>
<dbReference type="PROSITE" id="PS50252">
    <property type="entry name" value="TBOX_3"/>
    <property type="match status" value="1"/>
</dbReference>
<dbReference type="GO" id="GO:0000785">
    <property type="term" value="C:chromatin"/>
    <property type="evidence" value="ECO:0007669"/>
    <property type="project" value="TreeGrafter"/>
</dbReference>
<dbReference type="InParanoid" id="G0PBE7"/>
<feature type="region of interest" description="Disordered" evidence="6">
    <location>
        <begin position="258"/>
        <end position="302"/>
    </location>
</feature>
<dbReference type="Proteomes" id="UP000008068">
    <property type="component" value="Unassembled WGS sequence"/>
</dbReference>
<dbReference type="Pfam" id="PF00907">
    <property type="entry name" value="T-box"/>
    <property type="match status" value="1"/>
</dbReference>
<evidence type="ECO:0000313" key="9">
    <source>
        <dbReference type="Proteomes" id="UP000008068"/>
    </source>
</evidence>
<dbReference type="GO" id="GO:0000978">
    <property type="term" value="F:RNA polymerase II cis-regulatory region sequence-specific DNA binding"/>
    <property type="evidence" value="ECO:0007669"/>
    <property type="project" value="InterPro"/>
</dbReference>
<feature type="domain" description="T-box" evidence="7">
    <location>
        <begin position="17"/>
        <end position="199"/>
    </location>
</feature>
<dbReference type="InterPro" id="IPR001699">
    <property type="entry name" value="TF_T-box"/>
</dbReference>
<keyword evidence="1" id="KW-0805">Transcription regulation</keyword>
<dbReference type="InterPro" id="IPR036960">
    <property type="entry name" value="T-box_sf"/>
</dbReference>
<dbReference type="GO" id="GO:0001708">
    <property type="term" value="P:cell fate specification"/>
    <property type="evidence" value="ECO:0007669"/>
    <property type="project" value="TreeGrafter"/>
</dbReference>
<dbReference type="STRING" id="135651.G0PBE7"/>
<dbReference type="EMBL" id="GL380209">
    <property type="protein sequence ID" value="EGT50445.1"/>
    <property type="molecule type" value="Genomic_DNA"/>
</dbReference>
<evidence type="ECO:0000259" key="7">
    <source>
        <dbReference type="PROSITE" id="PS50252"/>
    </source>
</evidence>
<dbReference type="PANTHER" id="PTHR11267">
    <property type="entry name" value="T-BOX PROTEIN-RELATED"/>
    <property type="match status" value="1"/>
</dbReference>
<keyword evidence="3" id="KW-0804">Transcription</keyword>
<dbReference type="Gene3D" id="2.60.40.820">
    <property type="entry name" value="Transcription factor, T-box"/>
    <property type="match status" value="1"/>
</dbReference>
<dbReference type="OMA" id="TLWHHFS"/>
<dbReference type="eggNOG" id="KOG3585">
    <property type="taxonomic scope" value="Eukaryota"/>
</dbReference>
<comment type="caution">
    <text evidence="5">Lacks conserved residue(s) required for the propagation of feature annotation.</text>
</comment>
<gene>
    <name evidence="8" type="ORF">CAEBREN_25346</name>
</gene>
<dbReference type="SUPFAM" id="SSF49417">
    <property type="entry name" value="p53-like transcription factors"/>
    <property type="match status" value="1"/>
</dbReference>
<proteinExistence type="predicted"/>
<dbReference type="GO" id="GO:0045893">
    <property type="term" value="P:positive regulation of DNA-templated transcription"/>
    <property type="evidence" value="ECO:0007669"/>
    <property type="project" value="InterPro"/>
</dbReference>
<dbReference type="GO" id="GO:0000981">
    <property type="term" value="F:DNA-binding transcription factor activity, RNA polymerase II-specific"/>
    <property type="evidence" value="ECO:0007669"/>
    <property type="project" value="TreeGrafter"/>
</dbReference>
<evidence type="ECO:0000256" key="1">
    <source>
        <dbReference type="ARBA" id="ARBA00023015"/>
    </source>
</evidence>
<dbReference type="HOGENOM" id="CLU_638155_0_0_1"/>
<dbReference type="SMART" id="SM00425">
    <property type="entry name" value="TBOX"/>
    <property type="match status" value="1"/>
</dbReference>